<dbReference type="Pfam" id="PF05795">
    <property type="entry name" value="Plasmodium_Vir"/>
    <property type="match status" value="1"/>
</dbReference>
<dbReference type="InterPro" id="IPR008780">
    <property type="entry name" value="Plasmodium_Vir"/>
</dbReference>
<keyword evidence="1" id="KW-0812">Transmembrane</keyword>
<protein>
    <submittedName>
        <fullName evidence="3">PIR Superfamily Protein</fullName>
    </submittedName>
</protein>
<dbReference type="EMBL" id="FLRE01002656">
    <property type="protein sequence ID" value="SBT58937.1"/>
    <property type="molecule type" value="Genomic_DNA"/>
</dbReference>
<keyword evidence="5" id="KW-1185">Reference proteome</keyword>
<evidence type="ECO:0000313" key="5">
    <source>
        <dbReference type="Proteomes" id="UP000078555"/>
    </source>
</evidence>
<proteinExistence type="predicted"/>
<dbReference type="Proteomes" id="UP000078555">
    <property type="component" value="Unassembled WGS sequence"/>
</dbReference>
<evidence type="ECO:0000313" key="3">
    <source>
        <dbReference type="EMBL" id="SBT58937.1"/>
    </source>
</evidence>
<sequence>MNDDFDMLNTKIEYRSLDRNSYISPYSYCESLEGKLVNNNDIYSLCNQFLRNYEKIYNDSDPNTHDEEKCRTLNYWLFDAVIKRFSEKIVGNISSSDIIRELDNVWKRYNYKHTCNFYIYNLSEEKFNKMKTLYDYARDFHTINHRINESQKKCTEDYYNYIEDGKNYHTYFSSICSQGNSHEGENSYICKELDYINKINNETKLPYISCQKTTKGETQDGEHGAAREVLGSHTAEHNGRHVLQGDQEMSHMRAKLTDEDAELSPSGFITHIFVTTAFPLIAVLLIIFIFYKFTPFGPLIRTLIRRKKEMYTNLYEKAVKQFQKPMHDDTFSQDSPLNIQYHSSRNS</sequence>
<feature type="transmembrane region" description="Helical" evidence="1">
    <location>
        <begin position="268"/>
        <end position="291"/>
    </location>
</feature>
<keyword evidence="1" id="KW-1133">Transmembrane helix</keyword>
<gene>
    <name evidence="2" type="ORF">POVWA1_072610</name>
    <name evidence="3" type="ORF">POVWA2_089440</name>
</gene>
<dbReference type="AlphaFoldDB" id="A0A1A9AS36"/>
<evidence type="ECO:0000313" key="2">
    <source>
        <dbReference type="EMBL" id="SBT55838.1"/>
    </source>
</evidence>
<reference evidence="4 5" key="1">
    <citation type="submission" date="2016-05" db="EMBL/GenBank/DDBJ databases">
        <authorList>
            <person name="Naeem Raeece"/>
        </authorList>
    </citation>
    <scope>NUCLEOTIDE SEQUENCE [LARGE SCALE GENOMIC DNA]</scope>
</reference>
<organism evidence="3 4">
    <name type="scientific">Plasmodium ovale wallikeri</name>
    <dbReference type="NCBI Taxonomy" id="864142"/>
    <lineage>
        <taxon>Eukaryota</taxon>
        <taxon>Sar</taxon>
        <taxon>Alveolata</taxon>
        <taxon>Apicomplexa</taxon>
        <taxon>Aconoidasida</taxon>
        <taxon>Haemosporida</taxon>
        <taxon>Plasmodiidae</taxon>
        <taxon>Plasmodium</taxon>
        <taxon>Plasmodium (Plasmodium)</taxon>
    </lineage>
</organism>
<accession>A0A1A9AS36</accession>
<evidence type="ECO:0000313" key="4">
    <source>
        <dbReference type="Proteomes" id="UP000078550"/>
    </source>
</evidence>
<name>A0A1A9AS36_PLAOA</name>
<keyword evidence="1" id="KW-0472">Membrane</keyword>
<reference evidence="3" key="2">
    <citation type="submission" date="2016-05" db="EMBL/GenBank/DDBJ databases">
        <authorList>
            <person name="Lavstsen T."/>
            <person name="Jespersen J.S."/>
        </authorList>
    </citation>
    <scope>NUCLEOTIDE SEQUENCE [LARGE SCALE GENOMIC DNA]</scope>
</reference>
<dbReference type="Proteomes" id="UP000078550">
    <property type="component" value="Unassembled WGS sequence"/>
</dbReference>
<dbReference type="EMBL" id="FLRD01000898">
    <property type="protein sequence ID" value="SBT55838.1"/>
    <property type="molecule type" value="Genomic_DNA"/>
</dbReference>
<evidence type="ECO:0000256" key="1">
    <source>
        <dbReference type="SAM" id="Phobius"/>
    </source>
</evidence>